<gene>
    <name evidence="1" type="ORF">ERS852480_03842</name>
</gene>
<dbReference type="AlphaFoldDB" id="A0A174QD69"/>
<evidence type="ECO:0000313" key="2">
    <source>
        <dbReference type="Proteomes" id="UP000095512"/>
    </source>
</evidence>
<dbReference type="RefSeq" id="WP_057572502.1">
    <property type="nucleotide sequence ID" value="NZ_CATYWZ010000025.1"/>
</dbReference>
<organism evidence="1 2">
    <name type="scientific">Enterocloster clostridioformis</name>
    <dbReference type="NCBI Taxonomy" id="1531"/>
    <lineage>
        <taxon>Bacteria</taxon>
        <taxon>Bacillati</taxon>
        <taxon>Bacillota</taxon>
        <taxon>Clostridia</taxon>
        <taxon>Lachnospirales</taxon>
        <taxon>Lachnospiraceae</taxon>
        <taxon>Enterocloster</taxon>
    </lineage>
</organism>
<dbReference type="Proteomes" id="UP000095512">
    <property type="component" value="Unassembled WGS sequence"/>
</dbReference>
<reference evidence="1 2" key="1">
    <citation type="submission" date="2015-09" db="EMBL/GenBank/DDBJ databases">
        <authorList>
            <consortium name="Pathogen Informatics"/>
        </authorList>
    </citation>
    <scope>NUCLEOTIDE SEQUENCE [LARGE SCALE GENOMIC DNA]</scope>
    <source>
        <strain evidence="1 2">2789STDY5834865</strain>
    </source>
</reference>
<proteinExistence type="predicted"/>
<sequence>MVEICLSGEETIVERLDKTNLISYHRERINLRISKDGFGGDAVISAAVNSDVRNSVLEFLQLEETPGLGMRAVKRGVRQKVPRAIFPEEPFRTYKASVNL</sequence>
<accession>A0A174QD69</accession>
<evidence type="ECO:0000313" key="1">
    <source>
        <dbReference type="EMBL" id="CUP68079.1"/>
    </source>
</evidence>
<protein>
    <submittedName>
        <fullName evidence="1">Uncharacterized protein</fullName>
    </submittedName>
</protein>
<name>A0A174QD69_9FIRM</name>
<dbReference type="EMBL" id="CZAB01000044">
    <property type="protein sequence ID" value="CUP68079.1"/>
    <property type="molecule type" value="Genomic_DNA"/>
</dbReference>